<dbReference type="AlphaFoldDB" id="A0A0G0QU38"/>
<name>A0A0G0QU38_9BACT</name>
<gene>
    <name evidence="1" type="ORF">UT77_C0018G0009</name>
</gene>
<dbReference type="Proteomes" id="UP000034881">
    <property type="component" value="Unassembled WGS sequence"/>
</dbReference>
<evidence type="ECO:0000313" key="1">
    <source>
        <dbReference type="EMBL" id="KKR40856.1"/>
    </source>
</evidence>
<proteinExistence type="predicted"/>
<comment type="caution">
    <text evidence="1">The sequence shown here is derived from an EMBL/GenBank/DDBJ whole genome shotgun (WGS) entry which is preliminary data.</text>
</comment>
<reference evidence="1 2" key="1">
    <citation type="journal article" date="2015" name="Nature">
        <title>rRNA introns, odd ribosomes, and small enigmatic genomes across a large radiation of phyla.</title>
        <authorList>
            <person name="Brown C.T."/>
            <person name="Hug L.A."/>
            <person name="Thomas B.C."/>
            <person name="Sharon I."/>
            <person name="Castelle C.J."/>
            <person name="Singh A."/>
            <person name="Wilkins M.J."/>
            <person name="Williams K.H."/>
            <person name="Banfield J.F."/>
        </authorList>
    </citation>
    <scope>NUCLEOTIDE SEQUENCE [LARGE SCALE GENOMIC DNA]</scope>
</reference>
<organism evidence="1 2">
    <name type="scientific">Candidatus Daviesbacteria bacterium GW2011_GWC2_40_12</name>
    <dbReference type="NCBI Taxonomy" id="1618431"/>
    <lineage>
        <taxon>Bacteria</taxon>
        <taxon>Candidatus Daviesiibacteriota</taxon>
    </lineage>
</organism>
<accession>A0A0G0QU38</accession>
<sequence length="93" mass="10699">MADDDITKLIAGLTKSLVTKDDIRELATKEDVRVVKEDIRRLETRLVKKMDELNTKADTIMEFADEVDKIAVDHEKRLKKIENIPVIAHQIKS</sequence>
<evidence type="ECO:0000313" key="2">
    <source>
        <dbReference type="Proteomes" id="UP000034881"/>
    </source>
</evidence>
<protein>
    <submittedName>
        <fullName evidence="1">Uncharacterized protein</fullName>
    </submittedName>
</protein>
<dbReference type="EMBL" id="LBYB01000018">
    <property type="protein sequence ID" value="KKR40856.1"/>
    <property type="molecule type" value="Genomic_DNA"/>
</dbReference>